<keyword evidence="1" id="KW-1133">Transmembrane helix</keyword>
<organism evidence="2 3">
    <name type="scientific">Lepidopterella palustris CBS 459.81</name>
    <dbReference type="NCBI Taxonomy" id="1314670"/>
    <lineage>
        <taxon>Eukaryota</taxon>
        <taxon>Fungi</taxon>
        <taxon>Dikarya</taxon>
        <taxon>Ascomycota</taxon>
        <taxon>Pezizomycotina</taxon>
        <taxon>Dothideomycetes</taxon>
        <taxon>Pleosporomycetidae</taxon>
        <taxon>Mytilinidiales</taxon>
        <taxon>Argynnaceae</taxon>
        <taxon>Lepidopterella</taxon>
    </lineage>
</organism>
<gene>
    <name evidence="2" type="ORF">K432DRAFT_378648</name>
</gene>
<evidence type="ECO:0000313" key="3">
    <source>
        <dbReference type="Proteomes" id="UP000250266"/>
    </source>
</evidence>
<accession>A0A8E2EHY3</accession>
<keyword evidence="3" id="KW-1185">Reference proteome</keyword>
<feature type="non-terminal residue" evidence="2">
    <location>
        <position position="119"/>
    </location>
</feature>
<feature type="transmembrane region" description="Helical" evidence="1">
    <location>
        <begin position="6"/>
        <end position="25"/>
    </location>
</feature>
<dbReference type="AlphaFoldDB" id="A0A8E2EHY3"/>
<reference evidence="2 3" key="1">
    <citation type="journal article" date="2016" name="Nat. Commun.">
        <title>Ectomycorrhizal ecology is imprinted in the genome of the dominant symbiotic fungus Cenococcum geophilum.</title>
        <authorList>
            <consortium name="DOE Joint Genome Institute"/>
            <person name="Peter M."/>
            <person name="Kohler A."/>
            <person name="Ohm R.A."/>
            <person name="Kuo A."/>
            <person name="Krutzmann J."/>
            <person name="Morin E."/>
            <person name="Arend M."/>
            <person name="Barry K.W."/>
            <person name="Binder M."/>
            <person name="Choi C."/>
            <person name="Clum A."/>
            <person name="Copeland A."/>
            <person name="Grisel N."/>
            <person name="Haridas S."/>
            <person name="Kipfer T."/>
            <person name="LaButti K."/>
            <person name="Lindquist E."/>
            <person name="Lipzen A."/>
            <person name="Maire R."/>
            <person name="Meier B."/>
            <person name="Mihaltcheva S."/>
            <person name="Molinier V."/>
            <person name="Murat C."/>
            <person name="Poggeler S."/>
            <person name="Quandt C.A."/>
            <person name="Sperisen C."/>
            <person name="Tritt A."/>
            <person name="Tisserant E."/>
            <person name="Crous P.W."/>
            <person name="Henrissat B."/>
            <person name="Nehls U."/>
            <person name="Egli S."/>
            <person name="Spatafora J.W."/>
            <person name="Grigoriev I.V."/>
            <person name="Martin F.M."/>
        </authorList>
    </citation>
    <scope>NUCLEOTIDE SEQUENCE [LARGE SCALE GENOMIC DNA]</scope>
    <source>
        <strain evidence="2 3">CBS 459.81</strain>
    </source>
</reference>
<evidence type="ECO:0000256" key="1">
    <source>
        <dbReference type="SAM" id="Phobius"/>
    </source>
</evidence>
<sequence length="119" mass="13399">MRCHGLTFILLFILVTVAIYIKLFAPLSSFSGPILSSLAHLITSKIQPSPCAPNIPQELCCTLLIQSGSCRQECMQRYLDRETLHGTAQYQLCEDGCLDSYEDECGIPRGQSWENRTWN</sequence>
<dbReference type="OrthoDB" id="3790043at2759"/>
<name>A0A8E2EHY3_9PEZI</name>
<dbReference type="Proteomes" id="UP000250266">
    <property type="component" value="Unassembled WGS sequence"/>
</dbReference>
<keyword evidence="1" id="KW-0472">Membrane</keyword>
<evidence type="ECO:0000313" key="2">
    <source>
        <dbReference type="EMBL" id="OCK84331.1"/>
    </source>
</evidence>
<keyword evidence="1" id="KW-0812">Transmembrane</keyword>
<dbReference type="EMBL" id="KV744839">
    <property type="protein sequence ID" value="OCK84331.1"/>
    <property type="molecule type" value="Genomic_DNA"/>
</dbReference>
<proteinExistence type="predicted"/>
<protein>
    <submittedName>
        <fullName evidence="2">Uncharacterized protein</fullName>
    </submittedName>
</protein>